<dbReference type="GO" id="GO:0046872">
    <property type="term" value="F:metal ion binding"/>
    <property type="evidence" value="ECO:0007669"/>
    <property type="project" value="UniProtKB-UniRule"/>
</dbReference>
<dbReference type="PRINTS" id="PR00363">
    <property type="entry name" value="CYTOCHROMEB5"/>
</dbReference>
<dbReference type="PANTHER" id="PTHR19359">
    <property type="entry name" value="CYTOCHROME B5"/>
    <property type="match status" value="1"/>
</dbReference>
<dbReference type="AlphaFoldDB" id="A0AAD6EWM3"/>
<protein>
    <recommendedName>
        <fullName evidence="9">Cytochrome b5 heme-binding domain-containing protein</fullName>
    </recommendedName>
</protein>
<dbReference type="PROSITE" id="PS00191">
    <property type="entry name" value="CYTOCHROME_B5_1"/>
    <property type="match status" value="1"/>
</dbReference>
<dbReference type="GO" id="GO:0020037">
    <property type="term" value="F:heme binding"/>
    <property type="evidence" value="ECO:0007669"/>
    <property type="project" value="UniProtKB-UniRule"/>
</dbReference>
<comment type="similarity">
    <text evidence="7 8">Belongs to the cytochrome b5 family.</text>
</comment>
<evidence type="ECO:0000259" key="9">
    <source>
        <dbReference type="PROSITE" id="PS50255"/>
    </source>
</evidence>
<keyword evidence="4 8" id="KW-0479">Metal-binding</keyword>
<dbReference type="InterPro" id="IPR036400">
    <property type="entry name" value="Cyt_B5-like_heme/steroid_sf"/>
</dbReference>
<accession>A0AAD6EWM3</accession>
<evidence type="ECO:0000256" key="5">
    <source>
        <dbReference type="ARBA" id="ARBA00023004"/>
    </source>
</evidence>
<evidence type="ECO:0000256" key="1">
    <source>
        <dbReference type="ARBA" id="ARBA00004370"/>
    </source>
</evidence>
<keyword evidence="6 8" id="KW-0472">Membrane</keyword>
<feature type="domain" description="Cytochrome b5 heme-binding" evidence="9">
    <location>
        <begin position="58"/>
        <end position="135"/>
    </location>
</feature>
<keyword evidence="2 8" id="KW-0349">Heme</keyword>
<keyword evidence="3 8" id="KW-0812">Transmembrane</keyword>
<proteinExistence type="inferred from homology"/>
<dbReference type="Proteomes" id="UP001210211">
    <property type="component" value="Unassembled WGS sequence"/>
</dbReference>
<comment type="caution">
    <text evidence="10">The sequence shown here is derived from an EMBL/GenBank/DDBJ whole genome shotgun (WGS) entry which is preliminary data.</text>
</comment>
<comment type="subcellular location">
    <subcellularLocation>
        <location evidence="1">Membrane</location>
    </subcellularLocation>
</comment>
<dbReference type="Gene3D" id="3.10.120.10">
    <property type="entry name" value="Cytochrome b5-like heme/steroid binding domain"/>
    <property type="match status" value="1"/>
</dbReference>
<dbReference type="PANTHER" id="PTHR19359:SF101">
    <property type="entry name" value="CYTOCHROME B5-LIKE HEME_STEROID BINDING DOMAIN CONTAINING PROTEIN, EXPRESSED"/>
    <property type="match status" value="1"/>
</dbReference>
<evidence type="ECO:0000256" key="6">
    <source>
        <dbReference type="ARBA" id="ARBA00023136"/>
    </source>
</evidence>
<dbReference type="InterPro" id="IPR018506">
    <property type="entry name" value="Cyt_B5_heme-BS"/>
</dbReference>
<keyword evidence="8" id="KW-1133">Transmembrane helix</keyword>
<evidence type="ECO:0000313" key="10">
    <source>
        <dbReference type="EMBL" id="KAJ3703735.1"/>
    </source>
</evidence>
<dbReference type="EMBL" id="JAMRDG010000001">
    <property type="protein sequence ID" value="KAJ3703735.1"/>
    <property type="molecule type" value="Genomic_DNA"/>
</dbReference>
<evidence type="ECO:0000256" key="8">
    <source>
        <dbReference type="RuleBase" id="RU362121"/>
    </source>
</evidence>
<keyword evidence="11" id="KW-1185">Reference proteome</keyword>
<feature type="transmembrane region" description="Helical" evidence="8">
    <location>
        <begin position="170"/>
        <end position="188"/>
    </location>
</feature>
<dbReference type="FunFam" id="3.10.120.10:FF:000002">
    <property type="entry name" value="Cytochrome b5 type B"/>
    <property type="match status" value="1"/>
</dbReference>
<evidence type="ECO:0000256" key="3">
    <source>
        <dbReference type="ARBA" id="ARBA00022692"/>
    </source>
</evidence>
<sequence>MIEIYPKLSTIVASQRTINTQLDASFLSAPTSSLFHLSLSLCVLKLCTIICEEIMAEVKKFSASDVFLHTTRDDCWLLIHGKVYDVTKFLDDHPGGEDVLLQASASGDATDAFETVGHSSSAETMMEGYLIGSVDGYVAPHMAAEPASRASSSVKTIKPAVSPTSSFNPLPLLVIVLAIAAWYYFTVFSKNKE</sequence>
<reference evidence="10 11" key="1">
    <citation type="journal article" date="2022" name="Cell">
        <title>Repeat-based holocentromeres influence genome architecture and karyotype evolution.</title>
        <authorList>
            <person name="Hofstatter P.G."/>
            <person name="Thangavel G."/>
            <person name="Lux T."/>
            <person name="Neumann P."/>
            <person name="Vondrak T."/>
            <person name="Novak P."/>
            <person name="Zhang M."/>
            <person name="Costa L."/>
            <person name="Castellani M."/>
            <person name="Scott A."/>
            <person name="Toegelov H."/>
            <person name="Fuchs J."/>
            <person name="Mata-Sucre Y."/>
            <person name="Dias Y."/>
            <person name="Vanzela A.L.L."/>
            <person name="Huettel B."/>
            <person name="Almeida C.C.S."/>
            <person name="Simkova H."/>
            <person name="Souza G."/>
            <person name="Pedrosa-Harand A."/>
            <person name="Macas J."/>
            <person name="Mayer K.F.X."/>
            <person name="Houben A."/>
            <person name="Marques A."/>
        </authorList>
    </citation>
    <scope>NUCLEOTIDE SEQUENCE [LARGE SCALE GENOMIC DNA]</scope>
    <source>
        <strain evidence="10">RhyTen1mFocal</strain>
    </source>
</reference>
<dbReference type="Pfam" id="PF00173">
    <property type="entry name" value="Cyt-b5"/>
    <property type="match status" value="1"/>
</dbReference>
<gene>
    <name evidence="10" type="ORF">LUZ61_007440</name>
</gene>
<evidence type="ECO:0000256" key="4">
    <source>
        <dbReference type="ARBA" id="ARBA00022723"/>
    </source>
</evidence>
<evidence type="ECO:0000313" key="11">
    <source>
        <dbReference type="Proteomes" id="UP001210211"/>
    </source>
</evidence>
<dbReference type="PROSITE" id="PS50255">
    <property type="entry name" value="CYTOCHROME_B5_2"/>
    <property type="match status" value="1"/>
</dbReference>
<dbReference type="SUPFAM" id="SSF55856">
    <property type="entry name" value="Cytochrome b5-like heme/steroid binding domain"/>
    <property type="match status" value="1"/>
</dbReference>
<organism evidence="10 11">
    <name type="scientific">Rhynchospora tenuis</name>
    <dbReference type="NCBI Taxonomy" id="198213"/>
    <lineage>
        <taxon>Eukaryota</taxon>
        <taxon>Viridiplantae</taxon>
        <taxon>Streptophyta</taxon>
        <taxon>Embryophyta</taxon>
        <taxon>Tracheophyta</taxon>
        <taxon>Spermatophyta</taxon>
        <taxon>Magnoliopsida</taxon>
        <taxon>Liliopsida</taxon>
        <taxon>Poales</taxon>
        <taxon>Cyperaceae</taxon>
        <taxon>Cyperoideae</taxon>
        <taxon>Rhynchosporeae</taxon>
        <taxon>Rhynchospora</taxon>
    </lineage>
</organism>
<keyword evidence="5 8" id="KW-0408">Iron</keyword>
<evidence type="ECO:0000256" key="7">
    <source>
        <dbReference type="ARBA" id="ARBA00038168"/>
    </source>
</evidence>
<evidence type="ECO:0000256" key="2">
    <source>
        <dbReference type="ARBA" id="ARBA00022617"/>
    </source>
</evidence>
<name>A0AAD6EWM3_9POAL</name>
<dbReference type="SMART" id="SM01117">
    <property type="entry name" value="Cyt-b5"/>
    <property type="match status" value="1"/>
</dbReference>
<dbReference type="GO" id="GO:0016020">
    <property type="term" value="C:membrane"/>
    <property type="evidence" value="ECO:0007669"/>
    <property type="project" value="UniProtKB-SubCell"/>
</dbReference>
<dbReference type="InterPro" id="IPR001199">
    <property type="entry name" value="Cyt_B5-like_heme/steroid-bd"/>
</dbReference>
<dbReference type="InterPro" id="IPR050668">
    <property type="entry name" value="Cytochrome_b5"/>
</dbReference>